<dbReference type="Gene3D" id="3.30.460.10">
    <property type="entry name" value="Beta Polymerase, domain 2"/>
    <property type="match status" value="2"/>
</dbReference>
<feature type="domain" description="Glutamate-ammonia ligase adenylyltransferase repeated" evidence="8">
    <location>
        <begin position="80"/>
        <end position="328"/>
    </location>
</feature>
<dbReference type="NCBIfam" id="NF010707">
    <property type="entry name" value="PRK14109.1"/>
    <property type="match status" value="1"/>
</dbReference>
<protein>
    <recommendedName>
        <fullName evidence="7">Bifunctional glutamine synthetase adenylyltransferase/adenylyl-removing enzyme</fullName>
    </recommendedName>
    <alternativeName>
        <fullName evidence="7">ATP:glutamine synthetase adenylyltransferase</fullName>
    </alternativeName>
    <alternativeName>
        <fullName evidence="7">ATase</fullName>
    </alternativeName>
    <domain>
        <recommendedName>
            <fullName evidence="7">Glutamine synthetase adenylyl-L-tyrosine phosphorylase</fullName>
            <ecNumber evidence="7">2.7.7.89</ecNumber>
        </recommendedName>
        <alternativeName>
            <fullName evidence="7">Adenylyl removase</fullName>
            <shortName evidence="7">AR</shortName>
            <shortName evidence="7">AT-N</shortName>
        </alternativeName>
    </domain>
    <domain>
        <recommendedName>
            <fullName evidence="7">Glutamine synthetase adenylyl transferase</fullName>
            <ecNumber evidence="7">2.7.7.42</ecNumber>
        </recommendedName>
        <alternativeName>
            <fullName evidence="7">Adenylyl transferase</fullName>
            <shortName evidence="7">AT</shortName>
            <shortName evidence="7">AT-C</shortName>
        </alternativeName>
    </domain>
</protein>
<gene>
    <name evidence="7" type="primary">glnE</name>
    <name evidence="10" type="ORF">SFC79_07815</name>
</gene>
<comment type="catalytic activity">
    <reaction evidence="7">
        <text>[glutamine synthetase]-L-tyrosine + ATP = [glutamine synthetase]-O(4)-(5'-adenylyl)-L-tyrosine + diphosphate</text>
        <dbReference type="Rhea" id="RHEA:18589"/>
        <dbReference type="Rhea" id="RHEA-COMP:10660"/>
        <dbReference type="Rhea" id="RHEA-COMP:10661"/>
        <dbReference type="ChEBI" id="CHEBI:30616"/>
        <dbReference type="ChEBI" id="CHEBI:33019"/>
        <dbReference type="ChEBI" id="CHEBI:46858"/>
        <dbReference type="ChEBI" id="CHEBI:83624"/>
        <dbReference type="EC" id="2.7.7.42"/>
    </reaction>
</comment>
<evidence type="ECO:0000256" key="2">
    <source>
        <dbReference type="ARBA" id="ARBA00022695"/>
    </source>
</evidence>
<dbReference type="EMBL" id="JAXQPW010000002">
    <property type="protein sequence ID" value="MDZ5661663.1"/>
    <property type="molecule type" value="Genomic_DNA"/>
</dbReference>
<dbReference type="InterPro" id="IPR023057">
    <property type="entry name" value="GlnE"/>
</dbReference>
<dbReference type="RefSeq" id="WP_322423909.1">
    <property type="nucleotide sequence ID" value="NZ_JAXQPW010000002.1"/>
</dbReference>
<dbReference type="PANTHER" id="PTHR30621">
    <property type="entry name" value="GLUTAMINE SYNTHETASE ADENYLYLTRANSFERASE"/>
    <property type="match status" value="1"/>
</dbReference>
<evidence type="ECO:0000256" key="3">
    <source>
        <dbReference type="ARBA" id="ARBA00022741"/>
    </source>
</evidence>
<dbReference type="EC" id="2.7.7.42" evidence="7"/>
<accession>A0ABU5K9K5</accession>
<comment type="catalytic activity">
    <reaction evidence="7">
        <text>[glutamine synthetase]-O(4)-(5'-adenylyl)-L-tyrosine + phosphate = [glutamine synthetase]-L-tyrosine + ADP</text>
        <dbReference type="Rhea" id="RHEA:43716"/>
        <dbReference type="Rhea" id="RHEA-COMP:10660"/>
        <dbReference type="Rhea" id="RHEA-COMP:10661"/>
        <dbReference type="ChEBI" id="CHEBI:43474"/>
        <dbReference type="ChEBI" id="CHEBI:46858"/>
        <dbReference type="ChEBI" id="CHEBI:83624"/>
        <dbReference type="ChEBI" id="CHEBI:456216"/>
        <dbReference type="EC" id="2.7.7.89"/>
    </reaction>
</comment>
<dbReference type="GO" id="GO:0047388">
    <property type="term" value="F:[glutamine synthetase]-adenylyl-L-tyrosine phosphorylase activity"/>
    <property type="evidence" value="ECO:0007669"/>
    <property type="project" value="UniProtKB-EC"/>
</dbReference>
<dbReference type="Pfam" id="PF08335">
    <property type="entry name" value="GlnD_UR_UTase"/>
    <property type="match status" value="2"/>
</dbReference>
<feature type="region of interest" description="Adenylyl removase" evidence="7">
    <location>
        <begin position="1"/>
        <end position="494"/>
    </location>
</feature>
<name>A0ABU5K9K5_9ACTN</name>
<dbReference type="SUPFAM" id="SSF81593">
    <property type="entry name" value="Nucleotidyltransferase substrate binding subunit/domain"/>
    <property type="match status" value="2"/>
</dbReference>
<keyword evidence="5 7" id="KW-0460">Magnesium</keyword>
<dbReference type="CDD" id="cd05401">
    <property type="entry name" value="NT_GlnE_GlnD_like"/>
    <property type="match status" value="2"/>
</dbReference>
<dbReference type="GO" id="GO:0008882">
    <property type="term" value="F:[glutamate-ammonia-ligase] adenylyltransferase activity"/>
    <property type="evidence" value="ECO:0007669"/>
    <property type="project" value="UniProtKB-EC"/>
</dbReference>
<dbReference type="Proteomes" id="UP001291999">
    <property type="component" value="Unassembled WGS sequence"/>
</dbReference>
<evidence type="ECO:0000313" key="10">
    <source>
        <dbReference type="EMBL" id="MDZ5661663.1"/>
    </source>
</evidence>
<organism evidence="10 11">
    <name type="scientific">Nocardioides renjunii</name>
    <dbReference type="NCBI Taxonomy" id="3095075"/>
    <lineage>
        <taxon>Bacteria</taxon>
        <taxon>Bacillati</taxon>
        <taxon>Actinomycetota</taxon>
        <taxon>Actinomycetes</taxon>
        <taxon>Propionibacteriales</taxon>
        <taxon>Nocardioidaceae</taxon>
        <taxon>Nocardioides</taxon>
    </lineage>
</organism>
<feature type="domain" description="Glutamate-ammonia ligase adenylyltransferase repeated" evidence="8">
    <location>
        <begin position="595"/>
        <end position="830"/>
    </location>
</feature>
<dbReference type="InterPro" id="IPR043519">
    <property type="entry name" value="NT_sf"/>
</dbReference>
<dbReference type="HAMAP" id="MF_00802">
    <property type="entry name" value="GlnE"/>
    <property type="match status" value="1"/>
</dbReference>
<evidence type="ECO:0000259" key="9">
    <source>
        <dbReference type="Pfam" id="PF08335"/>
    </source>
</evidence>
<comment type="cofactor">
    <cofactor evidence="7">
        <name>Mg(2+)</name>
        <dbReference type="ChEBI" id="CHEBI:18420"/>
    </cofactor>
</comment>
<comment type="similarity">
    <text evidence="7">Belongs to the GlnE family.</text>
</comment>
<reference evidence="10 11" key="1">
    <citation type="submission" date="2023-11" db="EMBL/GenBank/DDBJ databases">
        <title>Novel species in genus Nocardioides.</title>
        <authorList>
            <person name="Zhou H."/>
        </authorList>
    </citation>
    <scope>NUCLEOTIDE SEQUENCE [LARGE SCALE GENOMIC DNA]</scope>
    <source>
        <strain evidence="10 11">S-58</strain>
    </source>
</reference>
<dbReference type="InterPro" id="IPR013546">
    <property type="entry name" value="PII_UdlTrfase/GS_AdlTrfase"/>
</dbReference>
<evidence type="ECO:0000256" key="4">
    <source>
        <dbReference type="ARBA" id="ARBA00022840"/>
    </source>
</evidence>
<evidence type="ECO:0000256" key="1">
    <source>
        <dbReference type="ARBA" id="ARBA00022679"/>
    </source>
</evidence>
<evidence type="ECO:0000256" key="7">
    <source>
        <dbReference type="HAMAP-Rule" id="MF_00802"/>
    </source>
</evidence>
<proteinExistence type="inferred from homology"/>
<evidence type="ECO:0000259" key="8">
    <source>
        <dbReference type="Pfam" id="PF03710"/>
    </source>
</evidence>
<comment type="caution">
    <text evidence="10">The sequence shown here is derived from an EMBL/GenBank/DDBJ whole genome shotgun (WGS) entry which is preliminary data.</text>
</comment>
<keyword evidence="4 7" id="KW-0067">ATP-binding</keyword>
<keyword evidence="2 7" id="KW-0548">Nucleotidyltransferase</keyword>
<dbReference type="Pfam" id="PF03710">
    <property type="entry name" value="GlnE"/>
    <property type="match status" value="2"/>
</dbReference>
<dbReference type="SUPFAM" id="SSF81301">
    <property type="entry name" value="Nucleotidyltransferase"/>
    <property type="match status" value="2"/>
</dbReference>
<dbReference type="EC" id="2.7.7.89" evidence="7"/>
<evidence type="ECO:0000313" key="11">
    <source>
        <dbReference type="Proteomes" id="UP001291999"/>
    </source>
</evidence>
<comment type="function">
    <text evidence="7">Involved in the regulation of glutamine synthetase GlnA, a key enzyme in the process to assimilate ammonia. When cellular nitrogen levels are high, the C-terminal adenylyl transferase (AT) inactivates GlnA by covalent transfer of an adenylyl group from ATP to specific tyrosine residue of GlnA, thus reducing its activity. Conversely, when nitrogen levels are low, the N-terminal adenylyl removase (AR) activates GlnA by removing the adenylyl group by phosphorolysis, increasing its activity. The regulatory region of GlnE binds the signal transduction protein PII (GlnB) which indicates the nitrogen status of the cell.</text>
</comment>
<feature type="domain" description="PII-uridylyltransferase/Glutamine-synthetase adenylyltransferase" evidence="9">
    <location>
        <begin position="853"/>
        <end position="994"/>
    </location>
</feature>
<feature type="region of interest" description="Adenylyl transferase" evidence="7">
    <location>
        <begin position="502"/>
        <end position="997"/>
    </location>
</feature>
<keyword evidence="11" id="KW-1185">Reference proteome</keyword>
<evidence type="ECO:0000256" key="6">
    <source>
        <dbReference type="ARBA" id="ARBA00023268"/>
    </source>
</evidence>
<feature type="domain" description="PII-uridylyltransferase/Glutamine-synthetase adenylyltransferase" evidence="9">
    <location>
        <begin position="350"/>
        <end position="490"/>
    </location>
</feature>
<sequence>MSSPGTYVRLGFVDGAAAARGIERLGAAGKPLTDKLAATADPDAALDGLLRVADALDEADEGAGAAMLAEVADDEGTAMRLCCVLGASAALTQHLVRHPGHWRELTDPTLGTTRPAAYAVREAMLAAVGADPRATEPVAALPDAEAVDVLRVEYRRVLLRLASRDLAHHVGIDDAAAEISDLAAATLEAALAVARARVGETAHDVRLAVVAMGKCGGHELNYISDVDVVFVHEPAELGTGERADEGVALRAGTQLASHLMRICSDHTREGTIWPVDANLRPEGSQGPLVRTLASHRGYYEKWAKTWEFQALLKARPVAGDVALGQAYLEVIEPLVWRAAERDGFVTEVQAMRRRVVDHIPAHEAERQLKLGSGGLRDVEFAVQLLQLVHGRADPSLREGATLSALTRLTEGGYVGREDGERLHEAYSFLRTLEHRIQLHQLRRTHVLPDDEASLRRLGRSLGLFSEPAVQLDKLWRYHRREVRRLHEKLFYRPLLGAVAKLPGTEARLSLEAAGARLSALGYADPRAALRHLEALTSGVSRTSDIQRTLLPVLLEWFADSPDPDAGLFGFRRISESLGRSPWYLTMLRDEGEVAQRLAHLLGTSRYATDLLEREPQGVKMLEESLEPLSAEAALTEMRALVERAGSAEAAVGAVRAVRRRELLRIASGELLAGTDVAVVGRGLSRLTDATLQATLDIATESVRRQRGLEAAPTRIAVVAMGRYGGFELSYGSDADVMFVHEPVADVEAQVATSFAQAVVSELRRLLSLPASDPPLEVDADLRPEGRNGPMVRTVESYAAYYAKWSHVWEFQALLRADPVAGDEGLRRRFTELIDPLRFPAEGISEADVVEVRRIKARVDDERLPRGADRQTHLKLGRGGLADVEWTVQLLQMRHAGTVEGLRTPQTLPALAAAAEAGLVAEEDAGTLAEAWRLVSRVRNAVTLVRGKPSDQLPRDARERAAVARVLGYPPGSSDEMVNDYLRATRRAHAVVERIFWE</sequence>
<evidence type="ECO:0000256" key="5">
    <source>
        <dbReference type="ARBA" id="ARBA00022842"/>
    </source>
</evidence>
<keyword evidence="6 7" id="KW-0511">Multifunctional enzyme</keyword>
<dbReference type="InterPro" id="IPR005190">
    <property type="entry name" value="GlnE_rpt_dom"/>
</dbReference>
<dbReference type="Gene3D" id="1.20.120.330">
    <property type="entry name" value="Nucleotidyltransferases domain 2"/>
    <property type="match status" value="2"/>
</dbReference>
<dbReference type="PANTHER" id="PTHR30621:SF0">
    <property type="entry name" value="BIFUNCTIONAL GLUTAMINE SYNTHETASE ADENYLYLTRANSFERASE_ADENYLYL-REMOVING ENZYME"/>
    <property type="match status" value="1"/>
</dbReference>
<keyword evidence="3 7" id="KW-0547">Nucleotide-binding</keyword>
<keyword evidence="1 7" id="KW-0808">Transferase</keyword>